<feature type="compositionally biased region" description="Low complexity" evidence="1">
    <location>
        <begin position="580"/>
        <end position="598"/>
    </location>
</feature>
<organism evidence="2 3">
    <name type="scientific">Mycena rosella</name>
    <name type="common">Pink bonnet</name>
    <name type="synonym">Agaricus rosellus</name>
    <dbReference type="NCBI Taxonomy" id="1033263"/>
    <lineage>
        <taxon>Eukaryota</taxon>
        <taxon>Fungi</taxon>
        <taxon>Dikarya</taxon>
        <taxon>Basidiomycota</taxon>
        <taxon>Agaricomycotina</taxon>
        <taxon>Agaricomycetes</taxon>
        <taxon>Agaricomycetidae</taxon>
        <taxon>Agaricales</taxon>
        <taxon>Marasmiineae</taxon>
        <taxon>Mycenaceae</taxon>
        <taxon>Mycena</taxon>
    </lineage>
</organism>
<reference evidence="2" key="1">
    <citation type="submission" date="2023-03" db="EMBL/GenBank/DDBJ databases">
        <title>Massive genome expansion in bonnet fungi (Mycena s.s.) driven by repeated elements and novel gene families across ecological guilds.</title>
        <authorList>
            <consortium name="Lawrence Berkeley National Laboratory"/>
            <person name="Harder C.B."/>
            <person name="Miyauchi S."/>
            <person name="Viragh M."/>
            <person name="Kuo A."/>
            <person name="Thoen E."/>
            <person name="Andreopoulos B."/>
            <person name="Lu D."/>
            <person name="Skrede I."/>
            <person name="Drula E."/>
            <person name="Henrissat B."/>
            <person name="Morin E."/>
            <person name="Kohler A."/>
            <person name="Barry K."/>
            <person name="LaButti K."/>
            <person name="Morin E."/>
            <person name="Salamov A."/>
            <person name="Lipzen A."/>
            <person name="Mereny Z."/>
            <person name="Hegedus B."/>
            <person name="Baldrian P."/>
            <person name="Stursova M."/>
            <person name="Weitz H."/>
            <person name="Taylor A."/>
            <person name="Grigoriev I.V."/>
            <person name="Nagy L.G."/>
            <person name="Martin F."/>
            <person name="Kauserud H."/>
        </authorList>
    </citation>
    <scope>NUCLEOTIDE SEQUENCE</scope>
    <source>
        <strain evidence="2">CBHHK067</strain>
    </source>
</reference>
<sequence>MEFMGAHDLLKTYLQQGQAPDKHTIRVLFEATFDKKGNQIAESLKRGRIILEPGQGAADSEKIPKTDLDIPRPKGLCVLPPDTASPIDILSPSEYISPQSGILRPGIFVDKTEFIPPGTGKSALKITAASWYDIAWSAHSDIHRTLFHTLRERGDLVKMIKQIFDQASRKNAQLFIAVDHWDAPILKSFISNNRPATEIIDFDNISNISLHPDMKGAFGMSDKEVDSTFSVLSHCRRVRLQRGPELDRQLGCFSPPLIIDDDASPGAVYNFNFVLHYAASTLNLNNAHTTPPEVPLLVAVPRLCGGLLQNSSLRLEREMVLPLLHIHKITSSTPRLVEFATLWRLLFYLGALRVTSQTKDLKVNPLWALEVTSPYIRNQLFSGLPSVSRLYEPVREMRLRALLERNPIPLGEALAHIISPAVTPLRDLYEMGEVAIQIALNVYMSETGAYLNHYFTQVCLFNDSTKSQDENAKPGSGRFGYVDSVLLEVEALRPRRAVVVELKTAEKCRQFVKHEFKKKCLKKIQELNEMTMDDLRKVDFHYYSEGEKSNTVTIGTILDDAKEQLRAYMKAIAAGEGNRTAAAGPPATPTLHPTAPKPEGILDSIRIEVEEVRQGL</sequence>
<dbReference type="EMBL" id="JARKIE010000002">
    <property type="protein sequence ID" value="KAJ7709638.1"/>
    <property type="molecule type" value="Genomic_DNA"/>
</dbReference>
<comment type="caution">
    <text evidence="2">The sequence shown here is derived from an EMBL/GenBank/DDBJ whole genome shotgun (WGS) entry which is preliminary data.</text>
</comment>
<evidence type="ECO:0000256" key="1">
    <source>
        <dbReference type="SAM" id="MobiDB-lite"/>
    </source>
</evidence>
<feature type="region of interest" description="Disordered" evidence="1">
    <location>
        <begin position="579"/>
        <end position="599"/>
    </location>
</feature>
<dbReference type="AlphaFoldDB" id="A0AAD7MBK4"/>
<keyword evidence="3" id="KW-1185">Reference proteome</keyword>
<protein>
    <submittedName>
        <fullName evidence="2">Uncharacterized protein</fullName>
    </submittedName>
</protein>
<evidence type="ECO:0000313" key="2">
    <source>
        <dbReference type="EMBL" id="KAJ7709638.1"/>
    </source>
</evidence>
<proteinExistence type="predicted"/>
<gene>
    <name evidence="2" type="ORF">B0H17DRAFT_1173808</name>
</gene>
<dbReference type="Proteomes" id="UP001221757">
    <property type="component" value="Unassembled WGS sequence"/>
</dbReference>
<evidence type="ECO:0000313" key="3">
    <source>
        <dbReference type="Proteomes" id="UP001221757"/>
    </source>
</evidence>
<name>A0AAD7MBK4_MYCRO</name>
<accession>A0AAD7MBK4</accession>